<dbReference type="OrthoDB" id="3658854at2759"/>
<protein>
    <submittedName>
        <fullName evidence="1">Uncharacterized protein</fullName>
    </submittedName>
</protein>
<evidence type="ECO:0000313" key="2">
    <source>
        <dbReference type="Proteomes" id="UP000800082"/>
    </source>
</evidence>
<dbReference type="GeneID" id="54345482"/>
<dbReference type="RefSeq" id="XP_033442368.1">
    <property type="nucleotide sequence ID" value="XM_033587835.1"/>
</dbReference>
<accession>A0A6A5R525</accession>
<organism evidence="1 2">
    <name type="scientific">Didymella exigua CBS 183.55</name>
    <dbReference type="NCBI Taxonomy" id="1150837"/>
    <lineage>
        <taxon>Eukaryota</taxon>
        <taxon>Fungi</taxon>
        <taxon>Dikarya</taxon>
        <taxon>Ascomycota</taxon>
        <taxon>Pezizomycotina</taxon>
        <taxon>Dothideomycetes</taxon>
        <taxon>Pleosporomycetidae</taxon>
        <taxon>Pleosporales</taxon>
        <taxon>Pleosporineae</taxon>
        <taxon>Didymellaceae</taxon>
        <taxon>Didymella</taxon>
    </lineage>
</organism>
<dbReference type="AlphaFoldDB" id="A0A6A5R525"/>
<keyword evidence="2" id="KW-1185">Reference proteome</keyword>
<sequence length="56" mass="6462">MEKGRHLTVEGLNKIMSIKDLMNNKGMSDRFNLASNIETILRPDINDRKIKKVYNG</sequence>
<proteinExistence type="predicted"/>
<reference evidence="1" key="1">
    <citation type="journal article" date="2020" name="Stud. Mycol.">
        <title>101 Dothideomycetes genomes: a test case for predicting lifestyles and emergence of pathogens.</title>
        <authorList>
            <person name="Haridas S."/>
            <person name="Albert R."/>
            <person name="Binder M."/>
            <person name="Bloem J."/>
            <person name="Labutti K."/>
            <person name="Salamov A."/>
            <person name="Andreopoulos B."/>
            <person name="Baker S."/>
            <person name="Barry K."/>
            <person name="Bills G."/>
            <person name="Bluhm B."/>
            <person name="Cannon C."/>
            <person name="Castanera R."/>
            <person name="Culley D."/>
            <person name="Daum C."/>
            <person name="Ezra D."/>
            <person name="Gonzalez J."/>
            <person name="Henrissat B."/>
            <person name="Kuo A."/>
            <person name="Liang C."/>
            <person name="Lipzen A."/>
            <person name="Lutzoni F."/>
            <person name="Magnuson J."/>
            <person name="Mondo S."/>
            <person name="Nolan M."/>
            <person name="Ohm R."/>
            <person name="Pangilinan J."/>
            <person name="Park H.-J."/>
            <person name="Ramirez L."/>
            <person name="Alfaro M."/>
            <person name="Sun H."/>
            <person name="Tritt A."/>
            <person name="Yoshinaga Y."/>
            <person name="Zwiers L.-H."/>
            <person name="Turgeon B."/>
            <person name="Goodwin S."/>
            <person name="Spatafora J."/>
            <person name="Crous P."/>
            <person name="Grigoriev I."/>
        </authorList>
    </citation>
    <scope>NUCLEOTIDE SEQUENCE</scope>
    <source>
        <strain evidence="1">CBS 183.55</strain>
    </source>
</reference>
<dbReference type="Proteomes" id="UP000800082">
    <property type="component" value="Unassembled WGS sequence"/>
</dbReference>
<evidence type="ECO:0000313" key="1">
    <source>
        <dbReference type="EMBL" id="KAF1922114.1"/>
    </source>
</evidence>
<gene>
    <name evidence="1" type="ORF">M421DRAFT_175932</name>
</gene>
<name>A0A6A5R525_9PLEO</name>
<dbReference type="EMBL" id="ML979122">
    <property type="protein sequence ID" value="KAF1922114.1"/>
    <property type="molecule type" value="Genomic_DNA"/>
</dbReference>